<organism evidence="1">
    <name type="scientific">marine metagenome</name>
    <dbReference type="NCBI Taxonomy" id="408172"/>
    <lineage>
        <taxon>unclassified sequences</taxon>
        <taxon>metagenomes</taxon>
        <taxon>ecological metagenomes</taxon>
    </lineage>
</organism>
<reference evidence="1" key="1">
    <citation type="submission" date="2018-05" db="EMBL/GenBank/DDBJ databases">
        <authorList>
            <person name="Lanie J.A."/>
            <person name="Ng W.-L."/>
            <person name="Kazmierczak K.M."/>
            <person name="Andrzejewski T.M."/>
            <person name="Davidsen T.M."/>
            <person name="Wayne K.J."/>
            <person name="Tettelin H."/>
            <person name="Glass J.I."/>
            <person name="Rusch D."/>
            <person name="Podicherti R."/>
            <person name="Tsui H.-C.T."/>
            <person name="Winkler M.E."/>
        </authorList>
    </citation>
    <scope>NUCLEOTIDE SEQUENCE</scope>
</reference>
<feature type="non-terminal residue" evidence="1">
    <location>
        <position position="46"/>
    </location>
</feature>
<sequence>VDGRSRVVGEGNIRAQAKHIFGIIEESLHKAGACLEDVVRTRMFVT</sequence>
<feature type="non-terminal residue" evidence="1">
    <location>
        <position position="1"/>
    </location>
</feature>
<dbReference type="SUPFAM" id="SSF55298">
    <property type="entry name" value="YjgF-like"/>
    <property type="match status" value="1"/>
</dbReference>
<gene>
    <name evidence="1" type="ORF">METZ01_LOCUS496289</name>
</gene>
<dbReference type="InterPro" id="IPR006175">
    <property type="entry name" value="YjgF/YER057c/UK114"/>
</dbReference>
<proteinExistence type="predicted"/>
<dbReference type="InterPro" id="IPR035959">
    <property type="entry name" value="RutC-like_sf"/>
</dbReference>
<dbReference type="Gene3D" id="3.30.1330.40">
    <property type="entry name" value="RutC-like"/>
    <property type="match status" value="1"/>
</dbReference>
<protein>
    <submittedName>
        <fullName evidence="1">Uncharacterized protein</fullName>
    </submittedName>
</protein>
<evidence type="ECO:0000313" key="1">
    <source>
        <dbReference type="EMBL" id="SVE43435.1"/>
    </source>
</evidence>
<accession>A0A383DGR2</accession>
<dbReference type="EMBL" id="UINC01217022">
    <property type="protein sequence ID" value="SVE43435.1"/>
    <property type="molecule type" value="Genomic_DNA"/>
</dbReference>
<name>A0A383DGR2_9ZZZZ</name>
<dbReference type="AlphaFoldDB" id="A0A383DGR2"/>
<dbReference type="Pfam" id="PF01042">
    <property type="entry name" value="Ribonuc_L-PSP"/>
    <property type="match status" value="1"/>
</dbReference>